<protein>
    <recommendedName>
        <fullName evidence="3">Peptidase S1 domain-containing protein</fullName>
    </recommendedName>
</protein>
<dbReference type="InterPro" id="IPR051487">
    <property type="entry name" value="Ser/Thr_Proteases_Immune/Dev"/>
</dbReference>
<evidence type="ECO:0000259" key="3">
    <source>
        <dbReference type="PROSITE" id="PS50240"/>
    </source>
</evidence>
<dbReference type="Gene3D" id="2.40.10.10">
    <property type="entry name" value="Trypsin-like serine proteases"/>
    <property type="match status" value="2"/>
</dbReference>
<evidence type="ECO:0000256" key="2">
    <source>
        <dbReference type="ARBA" id="ARBA00024195"/>
    </source>
</evidence>
<dbReference type="GO" id="GO:0006508">
    <property type="term" value="P:proteolysis"/>
    <property type="evidence" value="ECO:0007669"/>
    <property type="project" value="InterPro"/>
</dbReference>
<dbReference type="PRINTS" id="PR00722">
    <property type="entry name" value="CHYMOTRYPSIN"/>
</dbReference>
<evidence type="ECO:0000256" key="1">
    <source>
        <dbReference type="ARBA" id="ARBA00023157"/>
    </source>
</evidence>
<dbReference type="PANTHER" id="PTHR24256">
    <property type="entry name" value="TRYPTASE-RELATED"/>
    <property type="match status" value="1"/>
</dbReference>
<dbReference type="PROSITE" id="PS50240">
    <property type="entry name" value="TRYPSIN_DOM"/>
    <property type="match status" value="1"/>
</dbReference>
<feature type="non-terminal residue" evidence="4">
    <location>
        <position position="146"/>
    </location>
</feature>
<organism evidence="4 5">
    <name type="scientific">Tigriopus californicus</name>
    <name type="common">Marine copepod</name>
    <dbReference type="NCBI Taxonomy" id="6832"/>
    <lineage>
        <taxon>Eukaryota</taxon>
        <taxon>Metazoa</taxon>
        <taxon>Ecdysozoa</taxon>
        <taxon>Arthropoda</taxon>
        <taxon>Crustacea</taxon>
        <taxon>Multicrustacea</taxon>
        <taxon>Hexanauplia</taxon>
        <taxon>Copepoda</taxon>
        <taxon>Harpacticoida</taxon>
        <taxon>Harpacticidae</taxon>
        <taxon>Tigriopus</taxon>
    </lineage>
</organism>
<dbReference type="EMBL" id="VCGU01000458">
    <property type="protein sequence ID" value="TRY64273.1"/>
    <property type="molecule type" value="Genomic_DNA"/>
</dbReference>
<keyword evidence="5" id="KW-1185">Reference proteome</keyword>
<dbReference type="OMA" id="NAENTNC"/>
<dbReference type="GO" id="GO:0004252">
    <property type="term" value="F:serine-type endopeptidase activity"/>
    <property type="evidence" value="ECO:0007669"/>
    <property type="project" value="InterPro"/>
</dbReference>
<reference evidence="4 5" key="1">
    <citation type="journal article" date="2018" name="Nat. Ecol. Evol.">
        <title>Genomic signatures of mitonuclear coevolution across populations of Tigriopus californicus.</title>
        <authorList>
            <person name="Barreto F.S."/>
            <person name="Watson E.T."/>
            <person name="Lima T.G."/>
            <person name="Willett C.S."/>
            <person name="Edmands S."/>
            <person name="Li W."/>
            <person name="Burton R.S."/>
        </authorList>
    </citation>
    <scope>NUCLEOTIDE SEQUENCE [LARGE SCALE GENOMIC DNA]</scope>
    <source>
        <strain evidence="4 5">San Diego</strain>
    </source>
</reference>
<proteinExistence type="inferred from homology"/>
<dbReference type="Proteomes" id="UP000318571">
    <property type="component" value="Chromosome 10"/>
</dbReference>
<feature type="domain" description="Peptidase S1" evidence="3">
    <location>
        <begin position="1"/>
        <end position="146"/>
    </location>
</feature>
<evidence type="ECO:0000313" key="4">
    <source>
        <dbReference type="EMBL" id="TRY64273.1"/>
    </source>
</evidence>
<evidence type="ECO:0000313" key="5">
    <source>
        <dbReference type="Proteomes" id="UP000318571"/>
    </source>
</evidence>
<sequence>SSICGGTLISDKYVLSAAHCFCPSLLTCSLWNIGRSKVLFPSDGMLNLTFAFSPNKTKPSPFSNIQVRKLIVHPDYQSSVAPTKADIAILELKDPLQLSWEVSPICLPNPNTRDLGQKVIVSGYGRQGSINAENTNCLTNPRGPNK</sequence>
<dbReference type="InterPro" id="IPR043504">
    <property type="entry name" value="Peptidase_S1_PA_chymotrypsin"/>
</dbReference>
<comment type="caution">
    <text evidence="4">The sequence shown here is derived from an EMBL/GenBank/DDBJ whole genome shotgun (WGS) entry which is preliminary data.</text>
</comment>
<dbReference type="InterPro" id="IPR018114">
    <property type="entry name" value="TRYPSIN_HIS"/>
</dbReference>
<dbReference type="SMART" id="SM00020">
    <property type="entry name" value="Tryp_SPc"/>
    <property type="match status" value="1"/>
</dbReference>
<dbReference type="PROSITE" id="PS00134">
    <property type="entry name" value="TRYPSIN_HIS"/>
    <property type="match status" value="1"/>
</dbReference>
<dbReference type="InterPro" id="IPR001254">
    <property type="entry name" value="Trypsin_dom"/>
</dbReference>
<dbReference type="InterPro" id="IPR001314">
    <property type="entry name" value="Peptidase_S1A"/>
</dbReference>
<dbReference type="STRING" id="6832.A0A553NFP2"/>
<keyword evidence="1" id="KW-1015">Disulfide bond</keyword>
<dbReference type="SUPFAM" id="SSF50494">
    <property type="entry name" value="Trypsin-like serine proteases"/>
    <property type="match status" value="1"/>
</dbReference>
<dbReference type="Pfam" id="PF00089">
    <property type="entry name" value="Trypsin"/>
    <property type="match status" value="1"/>
</dbReference>
<name>A0A553NFP2_TIGCA</name>
<dbReference type="AlphaFoldDB" id="A0A553NFP2"/>
<accession>A0A553NFP2</accession>
<gene>
    <name evidence="4" type="ORF">TCAL_03989</name>
</gene>
<dbReference type="InterPro" id="IPR009003">
    <property type="entry name" value="Peptidase_S1_PA"/>
</dbReference>
<comment type="similarity">
    <text evidence="2">Belongs to the peptidase S1 family. CLIP subfamily.</text>
</comment>
<feature type="non-terminal residue" evidence="4">
    <location>
        <position position="1"/>
    </location>
</feature>